<accession>A0A5C3EI69</accession>
<evidence type="ECO:0000313" key="2">
    <source>
        <dbReference type="EMBL" id="SPO29306.1"/>
    </source>
</evidence>
<sequence length="211" mass="23071">MRNVLSLSFLLCTSTVLSAVDQYQKPHRDPSGLLPPYIVTHVPANYGMIELRERLTTALLRPVSLLRSFPFAAVTLFPPESAPPLSHSSLISQFRNLDPLQRTLFNLDPIHSGIVNYAFALPISSSHPELKQNNIAQGKGEKIFGIMSVKGPPLGSGEKGGIKELSVLGFAKAHHVQGFDEMLQEAWADPYAIELGSVVNAHELFSHVHTG</sequence>
<evidence type="ECO:0000256" key="1">
    <source>
        <dbReference type="SAM" id="SignalP"/>
    </source>
</evidence>
<dbReference type="AlphaFoldDB" id="A0A5C3EI69"/>
<proteinExistence type="predicted"/>
<protein>
    <submittedName>
        <fullName evidence="2">Uncharacterized protein</fullName>
    </submittedName>
</protein>
<gene>
    <name evidence="2" type="ORF">UTRI_06255</name>
</gene>
<feature type="chain" id="PRO_5022879635" evidence="1">
    <location>
        <begin position="20"/>
        <end position="211"/>
    </location>
</feature>
<dbReference type="Proteomes" id="UP000324022">
    <property type="component" value="Unassembled WGS sequence"/>
</dbReference>
<keyword evidence="1" id="KW-0732">Signal</keyword>
<keyword evidence="3" id="KW-1185">Reference proteome</keyword>
<reference evidence="2 3" key="1">
    <citation type="submission" date="2018-03" db="EMBL/GenBank/DDBJ databases">
        <authorList>
            <person name="Guldener U."/>
        </authorList>
    </citation>
    <scope>NUCLEOTIDE SEQUENCE [LARGE SCALE GENOMIC DNA]</scope>
    <source>
        <strain evidence="2 3">NBRC100155</strain>
    </source>
</reference>
<evidence type="ECO:0000313" key="3">
    <source>
        <dbReference type="Proteomes" id="UP000324022"/>
    </source>
</evidence>
<dbReference type="EMBL" id="OOIN01000027">
    <property type="protein sequence ID" value="SPO29306.1"/>
    <property type="molecule type" value="Genomic_DNA"/>
</dbReference>
<feature type="signal peptide" evidence="1">
    <location>
        <begin position="1"/>
        <end position="19"/>
    </location>
</feature>
<organism evidence="2 3">
    <name type="scientific">Ustilago trichophora</name>
    <dbReference type="NCBI Taxonomy" id="86804"/>
    <lineage>
        <taxon>Eukaryota</taxon>
        <taxon>Fungi</taxon>
        <taxon>Dikarya</taxon>
        <taxon>Basidiomycota</taxon>
        <taxon>Ustilaginomycotina</taxon>
        <taxon>Ustilaginomycetes</taxon>
        <taxon>Ustilaginales</taxon>
        <taxon>Ustilaginaceae</taxon>
        <taxon>Ustilago</taxon>
    </lineage>
</organism>
<name>A0A5C3EI69_9BASI</name>